<organism evidence="2 3">
    <name type="scientific">Circinella minor</name>
    <dbReference type="NCBI Taxonomy" id="1195481"/>
    <lineage>
        <taxon>Eukaryota</taxon>
        <taxon>Fungi</taxon>
        <taxon>Fungi incertae sedis</taxon>
        <taxon>Mucoromycota</taxon>
        <taxon>Mucoromycotina</taxon>
        <taxon>Mucoromycetes</taxon>
        <taxon>Mucorales</taxon>
        <taxon>Lichtheimiaceae</taxon>
        <taxon>Circinella</taxon>
    </lineage>
</organism>
<accession>A0A8H7RTZ6</accession>
<name>A0A8H7RTZ6_9FUNG</name>
<evidence type="ECO:0000313" key="3">
    <source>
        <dbReference type="Proteomes" id="UP000646827"/>
    </source>
</evidence>
<dbReference type="Proteomes" id="UP000646827">
    <property type="component" value="Unassembled WGS sequence"/>
</dbReference>
<proteinExistence type="predicted"/>
<evidence type="ECO:0000256" key="1">
    <source>
        <dbReference type="SAM" id="MobiDB-lite"/>
    </source>
</evidence>
<dbReference type="AlphaFoldDB" id="A0A8H7RTZ6"/>
<keyword evidence="3" id="KW-1185">Reference proteome</keyword>
<protein>
    <submittedName>
        <fullName evidence="2">Uncharacterized protein</fullName>
    </submittedName>
</protein>
<comment type="caution">
    <text evidence="2">The sequence shown here is derived from an EMBL/GenBank/DDBJ whole genome shotgun (WGS) entry which is preliminary data.</text>
</comment>
<feature type="compositionally biased region" description="Polar residues" evidence="1">
    <location>
        <begin position="29"/>
        <end position="43"/>
    </location>
</feature>
<reference evidence="2 3" key="1">
    <citation type="submission" date="2020-12" db="EMBL/GenBank/DDBJ databases">
        <title>Metabolic potential, ecology and presence of endohyphal bacteria is reflected in genomic diversity of Mucoromycotina.</title>
        <authorList>
            <person name="Muszewska A."/>
            <person name="Okrasinska A."/>
            <person name="Steczkiewicz K."/>
            <person name="Drgas O."/>
            <person name="Orlowska M."/>
            <person name="Perlinska-Lenart U."/>
            <person name="Aleksandrzak-Piekarczyk T."/>
            <person name="Szatraj K."/>
            <person name="Zielenkiewicz U."/>
            <person name="Pilsyk S."/>
            <person name="Malc E."/>
            <person name="Mieczkowski P."/>
            <person name="Kruszewska J.S."/>
            <person name="Biernat P."/>
            <person name="Pawlowska J."/>
        </authorList>
    </citation>
    <scope>NUCLEOTIDE SEQUENCE [LARGE SCALE GENOMIC DNA]</scope>
    <source>
        <strain evidence="2 3">CBS 142.35</strain>
    </source>
</reference>
<sequence length="99" mass="11473">MSLNLIFQSKNRLLTTTQRIITTTTNIQKSRSMTSFSHMSNNDPEVLHKEKEKQKKTGHKEWNEKLASESEAAVKADQDKTPKSVKELQEETKKKLKEE</sequence>
<feature type="compositionally biased region" description="Basic and acidic residues" evidence="1">
    <location>
        <begin position="45"/>
        <end position="99"/>
    </location>
</feature>
<feature type="region of interest" description="Disordered" evidence="1">
    <location>
        <begin position="25"/>
        <end position="99"/>
    </location>
</feature>
<evidence type="ECO:0000313" key="2">
    <source>
        <dbReference type="EMBL" id="KAG2216994.1"/>
    </source>
</evidence>
<gene>
    <name evidence="2" type="ORF">INT45_003032</name>
</gene>
<dbReference type="EMBL" id="JAEPRB010000338">
    <property type="protein sequence ID" value="KAG2216994.1"/>
    <property type="molecule type" value="Genomic_DNA"/>
</dbReference>